<dbReference type="KEGG" id="crq:GCK72_017564"/>
<evidence type="ECO:0000313" key="2">
    <source>
        <dbReference type="Proteomes" id="UP000483820"/>
    </source>
</evidence>
<sequence length="101" mass="10327">MPVPEKNIRAQRSPVSSDLAPVILVGVDSDGKSVLLGTGDDAVEEVDVGSGGFLPVGWGVTLKLSSGSATILLESTSCGLAETKAKRKVRATSLSISSETK</sequence>
<protein>
    <submittedName>
        <fullName evidence="1">Uncharacterized protein</fullName>
    </submittedName>
</protein>
<dbReference type="AlphaFoldDB" id="A0A6A5G8U9"/>
<proteinExistence type="predicted"/>
<dbReference type="Proteomes" id="UP000483820">
    <property type="component" value="Chromosome V"/>
</dbReference>
<dbReference type="RefSeq" id="XP_053581062.1">
    <property type="nucleotide sequence ID" value="XM_053732149.1"/>
</dbReference>
<dbReference type="EMBL" id="WUAV01000005">
    <property type="protein sequence ID" value="KAF1751012.1"/>
    <property type="molecule type" value="Genomic_DNA"/>
</dbReference>
<evidence type="ECO:0000313" key="1">
    <source>
        <dbReference type="EMBL" id="KAF1751012.1"/>
    </source>
</evidence>
<organism evidence="1 2">
    <name type="scientific">Caenorhabditis remanei</name>
    <name type="common">Caenorhabditis vulgaris</name>
    <dbReference type="NCBI Taxonomy" id="31234"/>
    <lineage>
        <taxon>Eukaryota</taxon>
        <taxon>Metazoa</taxon>
        <taxon>Ecdysozoa</taxon>
        <taxon>Nematoda</taxon>
        <taxon>Chromadorea</taxon>
        <taxon>Rhabditida</taxon>
        <taxon>Rhabditina</taxon>
        <taxon>Rhabditomorpha</taxon>
        <taxon>Rhabditoidea</taxon>
        <taxon>Rhabditidae</taxon>
        <taxon>Peloderinae</taxon>
        <taxon>Caenorhabditis</taxon>
    </lineage>
</organism>
<reference evidence="1 2" key="1">
    <citation type="submission" date="2019-12" db="EMBL/GenBank/DDBJ databases">
        <title>Chromosome-level assembly of the Caenorhabditis remanei genome.</title>
        <authorList>
            <person name="Teterina A.A."/>
            <person name="Willis J.H."/>
            <person name="Phillips P.C."/>
        </authorList>
    </citation>
    <scope>NUCLEOTIDE SEQUENCE [LARGE SCALE GENOMIC DNA]</scope>
    <source>
        <strain evidence="1 2">PX506</strain>
        <tissue evidence="1">Whole organism</tissue>
    </source>
</reference>
<dbReference type="GeneID" id="78776570"/>
<gene>
    <name evidence="1" type="ORF">GCK72_017564</name>
</gene>
<name>A0A6A5G8U9_CAERE</name>
<accession>A0A6A5G8U9</accession>
<dbReference type="CTD" id="78776570"/>
<comment type="caution">
    <text evidence="1">The sequence shown here is derived from an EMBL/GenBank/DDBJ whole genome shotgun (WGS) entry which is preliminary data.</text>
</comment>